<proteinExistence type="predicted"/>
<evidence type="ECO:0000313" key="2">
    <source>
        <dbReference type="EMBL" id="MEJ8640873.1"/>
    </source>
</evidence>
<dbReference type="InterPro" id="IPR011257">
    <property type="entry name" value="DNA_glycosylase"/>
</dbReference>
<sequence>MDTTKAMARRILREYGETYVHEAGIRLRDTPAPLYQLLVLCVLLSAPIRAATAVAAARELFADTLRTPKRMSDADWQQRVDALGRAHYRRYDESTATALGDGARLLLARWDGDLRNLRDEAGGDPARVRELLQEVPRIGPTGADIFCREVQAVWPELRPFLDARVREAAAGIGLPRTPRALAELVPPREFTRFADGLVRVSLTPDAADRLRAA</sequence>
<protein>
    <submittedName>
        <fullName evidence="2">Endonuclease</fullName>
    </submittedName>
</protein>
<keyword evidence="2" id="KW-0378">Hydrolase</keyword>
<dbReference type="EMBL" id="JBBKAM010000002">
    <property type="protein sequence ID" value="MEJ8640873.1"/>
    <property type="molecule type" value="Genomic_DNA"/>
</dbReference>
<keyword evidence="1" id="KW-1133">Transmembrane helix</keyword>
<keyword evidence="1" id="KW-0812">Transmembrane</keyword>
<reference evidence="2 3" key="1">
    <citation type="submission" date="2024-03" db="EMBL/GenBank/DDBJ databases">
        <title>Novel Streptomyces species of biotechnological and ecological value are a feature of Machair soil.</title>
        <authorList>
            <person name="Prole J.R."/>
            <person name="Goodfellow M."/>
            <person name="Allenby N."/>
            <person name="Ward A.C."/>
        </authorList>
    </citation>
    <scope>NUCLEOTIDE SEQUENCE [LARGE SCALE GENOMIC DNA]</scope>
    <source>
        <strain evidence="2 3">MS1.HAVA.3</strain>
    </source>
</reference>
<dbReference type="SUPFAM" id="SSF48150">
    <property type="entry name" value="DNA-glycosylase"/>
    <property type="match status" value="1"/>
</dbReference>
<dbReference type="Proteomes" id="UP001382904">
    <property type="component" value="Unassembled WGS sequence"/>
</dbReference>
<keyword evidence="1" id="KW-0472">Membrane</keyword>
<feature type="transmembrane region" description="Helical" evidence="1">
    <location>
        <begin position="37"/>
        <end position="61"/>
    </location>
</feature>
<keyword evidence="2" id="KW-0540">Nuclease</keyword>
<evidence type="ECO:0000313" key="3">
    <source>
        <dbReference type="Proteomes" id="UP001382904"/>
    </source>
</evidence>
<dbReference type="GO" id="GO:0004519">
    <property type="term" value="F:endonuclease activity"/>
    <property type="evidence" value="ECO:0007669"/>
    <property type="project" value="UniProtKB-KW"/>
</dbReference>
<gene>
    <name evidence="2" type="ORF">WKI68_04200</name>
</gene>
<comment type="caution">
    <text evidence="2">The sequence shown here is derived from an EMBL/GenBank/DDBJ whole genome shotgun (WGS) entry which is preliminary data.</text>
</comment>
<organism evidence="2 3">
    <name type="scientific">Streptomyces caledonius</name>
    <dbReference type="NCBI Taxonomy" id="3134107"/>
    <lineage>
        <taxon>Bacteria</taxon>
        <taxon>Bacillati</taxon>
        <taxon>Actinomycetota</taxon>
        <taxon>Actinomycetes</taxon>
        <taxon>Kitasatosporales</taxon>
        <taxon>Streptomycetaceae</taxon>
        <taxon>Streptomyces</taxon>
    </lineage>
</organism>
<keyword evidence="3" id="KW-1185">Reference proteome</keyword>
<name>A0ABU8TZ36_9ACTN</name>
<keyword evidence="2" id="KW-0255">Endonuclease</keyword>
<accession>A0ABU8TZ36</accession>
<evidence type="ECO:0000256" key="1">
    <source>
        <dbReference type="SAM" id="Phobius"/>
    </source>
</evidence>